<reference evidence="9" key="1">
    <citation type="journal article" date="2020" name="PLoS Negl. Trop. Dis.">
        <title>High-quality nuclear genome for Sarcoptes scabiei-A critical resource for a neglected parasite.</title>
        <authorList>
            <person name="Korhonen P.K."/>
            <person name="Gasser R.B."/>
            <person name="Ma G."/>
            <person name="Wang T."/>
            <person name="Stroehlein A.J."/>
            <person name="Young N.D."/>
            <person name="Ang C.S."/>
            <person name="Fernando D.D."/>
            <person name="Lu H.C."/>
            <person name="Taylor S."/>
            <person name="Reynolds S.L."/>
            <person name="Mofiz E."/>
            <person name="Najaraj S.H."/>
            <person name="Gowda H."/>
            <person name="Madugundu A."/>
            <person name="Renuse S."/>
            <person name="Holt D."/>
            <person name="Pandey A."/>
            <person name="Papenfuss A.T."/>
            <person name="Fischer K."/>
        </authorList>
    </citation>
    <scope>NUCLEOTIDE SEQUENCE [LARGE SCALE GENOMIC DNA]</scope>
</reference>
<proteinExistence type="inferred from homology"/>
<reference evidence="7" key="2">
    <citation type="submission" date="2020-01" db="EMBL/GenBank/DDBJ databases">
        <authorList>
            <person name="Korhonen P.K.K."/>
            <person name="Guangxu M.G."/>
            <person name="Wang T.W."/>
            <person name="Stroehlein A.J.S."/>
            <person name="Young N.D."/>
            <person name="Ang C.-S.A."/>
            <person name="Fernando D.W.F."/>
            <person name="Lu H.L."/>
            <person name="Taylor S.T."/>
            <person name="Ehtesham M.E.M."/>
            <person name="Najaraj S.H.N."/>
            <person name="Harsha G.H.G."/>
            <person name="Madugundu A.M."/>
            <person name="Renuse S.R."/>
            <person name="Holt D.H."/>
            <person name="Pandey A.P."/>
            <person name="Papenfuss A.P."/>
            <person name="Gasser R.B.G."/>
            <person name="Fischer K.F."/>
        </authorList>
    </citation>
    <scope>NUCLEOTIDE SEQUENCE</scope>
    <source>
        <strain evidence="7">SSS_KF_BRIS2020</strain>
    </source>
</reference>
<evidence type="ECO:0000256" key="5">
    <source>
        <dbReference type="ARBA" id="ARBA00023242"/>
    </source>
</evidence>
<evidence type="ECO:0000313" key="9">
    <source>
        <dbReference type="Proteomes" id="UP000070412"/>
    </source>
</evidence>
<dbReference type="GO" id="GO:0010494">
    <property type="term" value="C:cytoplasmic stress granule"/>
    <property type="evidence" value="ECO:0007669"/>
    <property type="project" value="UniProtKB-SubCell"/>
</dbReference>
<evidence type="ECO:0000313" key="7">
    <source>
        <dbReference type="EMBL" id="KAF7495048.1"/>
    </source>
</evidence>
<dbReference type="Proteomes" id="UP000070412">
    <property type="component" value="Unassembled WGS sequence"/>
</dbReference>
<comment type="similarity">
    <text evidence="3">Belongs to the MCRIP family.</text>
</comment>
<evidence type="ECO:0000256" key="2">
    <source>
        <dbReference type="ARBA" id="ARBA00004210"/>
    </source>
</evidence>
<dbReference type="EnsemblMetazoa" id="SSS_7854s_mrna">
    <property type="protein sequence ID" value="KAF7495048.1"/>
    <property type="gene ID" value="SSS_7854"/>
</dbReference>
<gene>
    <name evidence="7" type="ORF">SSS_7854</name>
</gene>
<organism evidence="7">
    <name type="scientific">Sarcoptes scabiei</name>
    <name type="common">Itch mite</name>
    <name type="synonym">Acarus scabiei</name>
    <dbReference type="NCBI Taxonomy" id="52283"/>
    <lineage>
        <taxon>Eukaryota</taxon>
        <taxon>Metazoa</taxon>
        <taxon>Ecdysozoa</taxon>
        <taxon>Arthropoda</taxon>
        <taxon>Chelicerata</taxon>
        <taxon>Arachnida</taxon>
        <taxon>Acari</taxon>
        <taxon>Acariformes</taxon>
        <taxon>Sarcoptiformes</taxon>
        <taxon>Astigmata</taxon>
        <taxon>Psoroptidia</taxon>
        <taxon>Sarcoptoidea</taxon>
        <taxon>Sarcoptidae</taxon>
        <taxon>Sarcoptinae</taxon>
        <taxon>Sarcoptes</taxon>
    </lineage>
</organism>
<name>A0A834RE55_SARSC</name>
<dbReference type="OrthoDB" id="9983138at2759"/>
<dbReference type="EMBL" id="WVUK01000050">
    <property type="protein sequence ID" value="KAF7495048.1"/>
    <property type="molecule type" value="Genomic_DNA"/>
</dbReference>
<accession>A0A834RE55</accession>
<evidence type="ECO:0000256" key="1">
    <source>
        <dbReference type="ARBA" id="ARBA00004123"/>
    </source>
</evidence>
<comment type="subcellular location">
    <subcellularLocation>
        <location evidence="2">Cytoplasm</location>
        <location evidence="2">Stress granule</location>
    </subcellularLocation>
    <subcellularLocation>
        <location evidence="1">Nucleus</location>
    </subcellularLocation>
</comment>
<keyword evidence="4" id="KW-0963">Cytoplasm</keyword>
<keyword evidence="5" id="KW-0539">Nucleus</keyword>
<dbReference type="GO" id="GO:0005634">
    <property type="term" value="C:nucleus"/>
    <property type="evidence" value="ECO:0007669"/>
    <property type="project" value="UniProtKB-SubCell"/>
</dbReference>
<dbReference type="AlphaFoldDB" id="A0A834RE55"/>
<evidence type="ECO:0000256" key="4">
    <source>
        <dbReference type="ARBA" id="ARBA00022490"/>
    </source>
</evidence>
<feature type="region of interest" description="Disordered" evidence="6">
    <location>
        <begin position="157"/>
        <end position="188"/>
    </location>
</feature>
<evidence type="ECO:0000256" key="6">
    <source>
        <dbReference type="SAM" id="MobiDB-lite"/>
    </source>
</evidence>
<feature type="compositionally biased region" description="Low complexity" evidence="6">
    <location>
        <begin position="157"/>
        <end position="186"/>
    </location>
</feature>
<evidence type="ECO:0000256" key="3">
    <source>
        <dbReference type="ARBA" id="ARBA00010821"/>
    </source>
</evidence>
<dbReference type="Pfam" id="PF14799">
    <property type="entry name" value="FAM195"/>
    <property type="match status" value="1"/>
</dbReference>
<dbReference type="InterPro" id="IPR029428">
    <property type="entry name" value="MCRIP"/>
</dbReference>
<protein>
    <submittedName>
        <fullName evidence="7 8">Uncharacterized protein</fullName>
    </submittedName>
</protein>
<sequence>MLCREFQSNSILKTFDCERICWIVERKHKKKEKANTTFDQIALNRSNQTKFINSFIPGLIDAMYAVAKEHRSAKLFTKIRRAPILNKSESNRLDKSSSAVLNDFCAFIKEPAITAKIKLIQPSNWHQDEEISVEHRDMIRYINDNWRDIQQKLEYSHSSSLSNSKSPNNSDINNNNTNNTISSNKPVVATNDSERLPVKIKHINGCTSSSIPKNFVPIDLDSFFVQRILQKLLQ</sequence>
<reference evidence="8" key="3">
    <citation type="submission" date="2022-06" db="UniProtKB">
        <authorList>
            <consortium name="EnsemblMetazoa"/>
        </authorList>
    </citation>
    <scope>IDENTIFICATION</scope>
</reference>
<evidence type="ECO:0000313" key="8">
    <source>
        <dbReference type="EnsemblMetazoa" id="KAF7495048.1"/>
    </source>
</evidence>
<keyword evidence="9" id="KW-1185">Reference proteome</keyword>